<evidence type="ECO:0000313" key="2">
    <source>
        <dbReference type="EMBL" id="MBF1164650.1"/>
    </source>
</evidence>
<dbReference type="AlphaFoldDB" id="A0A930BVR8"/>
<feature type="region of interest" description="Disordered" evidence="1">
    <location>
        <begin position="247"/>
        <end position="270"/>
    </location>
</feature>
<dbReference type="InterPro" id="IPR047749">
    <property type="entry name" value="STY4528-like"/>
</dbReference>
<accession>A0A930BVR8</accession>
<dbReference type="NCBIfam" id="NF040582">
    <property type="entry name" value="STY4528_fam"/>
    <property type="match status" value="1"/>
</dbReference>
<gene>
    <name evidence="2" type="ORF">HXL68_06380</name>
</gene>
<protein>
    <submittedName>
        <fullName evidence="2">Uncharacterized protein</fullName>
    </submittedName>
</protein>
<reference evidence="2" key="1">
    <citation type="submission" date="2020-04" db="EMBL/GenBank/DDBJ databases">
        <title>Deep metagenomics examines the oral microbiome during advanced dental caries in children, revealing novel taxa and co-occurrences with host molecules.</title>
        <authorList>
            <person name="Baker J.L."/>
            <person name="Morton J.T."/>
            <person name="Dinis M."/>
            <person name="Alvarez R."/>
            <person name="Tran N.C."/>
            <person name="Knight R."/>
            <person name="Edlund A."/>
        </authorList>
    </citation>
    <scope>NUCLEOTIDE SEQUENCE</scope>
    <source>
        <strain evidence="2">JCVI_32_bin.24</strain>
    </source>
</reference>
<name>A0A930BVR8_9RHOO</name>
<evidence type="ECO:0000313" key="3">
    <source>
        <dbReference type="Proteomes" id="UP000718593"/>
    </source>
</evidence>
<sequence>MTGGQHRAGGPVLLSDLFEQALEQLQPQQPQQPPFARTTAPNASTDSFLFSGNRHDSVPRALLLDRRLTPLERNAWQVFRLMLEDDGVTAMPTYDQLSPWLASMPCAGHASHETVARALTLLRLTRWISLVRRRRDPHTGRILGNLYVLHDEPLTPFEAIQLDADYLELIGQALSHASKSIQRVGATTLQELAQDPMLRGQMLPSRLEILTQRLAAQGWTSASSYPQAEIGHDSEDGAEDLLRNQVDRTSESEAGRKSPQNTSLRNPKTRRTVLKEENIKEVRTVPRGALGMLRLPERFLRLKAEQQSGALTAIQSVDTELHQALLDEWDARCNGSTIRNPAGYLFGIIQKAMRGEFRVWASQKAPAVPARNEPPPDPTPRIPVDPEVAKAHVARLRALLRSP</sequence>
<feature type="compositionally biased region" description="Basic and acidic residues" evidence="1">
    <location>
        <begin position="247"/>
        <end position="256"/>
    </location>
</feature>
<proteinExistence type="predicted"/>
<dbReference type="EMBL" id="JABZMI010000094">
    <property type="protein sequence ID" value="MBF1164650.1"/>
    <property type="molecule type" value="Genomic_DNA"/>
</dbReference>
<evidence type="ECO:0000256" key="1">
    <source>
        <dbReference type="SAM" id="MobiDB-lite"/>
    </source>
</evidence>
<dbReference type="Proteomes" id="UP000718593">
    <property type="component" value="Unassembled WGS sequence"/>
</dbReference>
<organism evidence="2 3">
    <name type="scientific">Dechloromonas agitata</name>
    <dbReference type="NCBI Taxonomy" id="73030"/>
    <lineage>
        <taxon>Bacteria</taxon>
        <taxon>Pseudomonadati</taxon>
        <taxon>Pseudomonadota</taxon>
        <taxon>Betaproteobacteria</taxon>
        <taxon>Rhodocyclales</taxon>
        <taxon>Azonexaceae</taxon>
        <taxon>Dechloromonas</taxon>
    </lineage>
</organism>
<comment type="caution">
    <text evidence="2">The sequence shown here is derived from an EMBL/GenBank/DDBJ whole genome shotgun (WGS) entry which is preliminary data.</text>
</comment>